<name>M1LXI8_9PROT</name>
<dbReference type="Gene3D" id="3.90.45.10">
    <property type="entry name" value="Peptide deformylase"/>
    <property type="match status" value="1"/>
</dbReference>
<dbReference type="eggNOG" id="COG0242">
    <property type="taxonomic scope" value="Bacteria"/>
</dbReference>
<feature type="binding site" evidence="6">
    <location>
        <position position="92"/>
    </location>
    <ligand>
        <name>Fe cation</name>
        <dbReference type="ChEBI" id="CHEBI:24875"/>
    </ligand>
</feature>
<keyword evidence="8" id="KW-1185">Reference proteome</keyword>
<evidence type="ECO:0000256" key="6">
    <source>
        <dbReference type="HAMAP-Rule" id="MF_00163"/>
    </source>
</evidence>
<dbReference type="GO" id="GO:0046872">
    <property type="term" value="F:metal ion binding"/>
    <property type="evidence" value="ECO:0007669"/>
    <property type="project" value="UniProtKB-KW"/>
</dbReference>
<dbReference type="HOGENOM" id="CLU_061901_2_1_4"/>
<evidence type="ECO:0000256" key="2">
    <source>
        <dbReference type="ARBA" id="ARBA00022723"/>
    </source>
</evidence>
<dbReference type="NCBIfam" id="TIGR00079">
    <property type="entry name" value="pept_deformyl"/>
    <property type="match status" value="1"/>
</dbReference>
<dbReference type="PATRIC" id="fig|1208918.3.peg.623"/>
<organism evidence="7 8">
    <name type="scientific">Candidatus Kinetoplastidibacterium crithidiae TCC036E</name>
    <dbReference type="NCBI Taxonomy" id="1208918"/>
    <lineage>
        <taxon>Bacteria</taxon>
        <taxon>Pseudomonadati</taxon>
        <taxon>Pseudomonadota</taxon>
        <taxon>Betaproteobacteria</taxon>
        <taxon>Candidatus Kinetoplastidibacterium</taxon>
    </lineage>
</organism>
<dbReference type="EC" id="3.5.1.88" evidence="6"/>
<evidence type="ECO:0000256" key="5">
    <source>
        <dbReference type="ARBA" id="ARBA00023004"/>
    </source>
</evidence>
<dbReference type="PANTHER" id="PTHR10458">
    <property type="entry name" value="PEPTIDE DEFORMYLASE"/>
    <property type="match status" value="1"/>
</dbReference>
<dbReference type="NCBIfam" id="NF001159">
    <property type="entry name" value="PRK00150.1-3"/>
    <property type="match status" value="1"/>
</dbReference>
<dbReference type="InterPro" id="IPR023635">
    <property type="entry name" value="Peptide_deformylase"/>
</dbReference>
<comment type="cofactor">
    <cofactor evidence="6">
        <name>Fe(2+)</name>
        <dbReference type="ChEBI" id="CHEBI:29033"/>
    </cofactor>
    <text evidence="6">Binds 1 Fe(2+) ion.</text>
</comment>
<dbReference type="Proteomes" id="UP000011686">
    <property type="component" value="Chromosome"/>
</dbReference>
<comment type="catalytic activity">
    <reaction evidence="6">
        <text>N-terminal N-formyl-L-methionyl-[peptide] + H2O = N-terminal L-methionyl-[peptide] + formate</text>
        <dbReference type="Rhea" id="RHEA:24420"/>
        <dbReference type="Rhea" id="RHEA-COMP:10639"/>
        <dbReference type="Rhea" id="RHEA-COMP:10640"/>
        <dbReference type="ChEBI" id="CHEBI:15377"/>
        <dbReference type="ChEBI" id="CHEBI:15740"/>
        <dbReference type="ChEBI" id="CHEBI:49298"/>
        <dbReference type="ChEBI" id="CHEBI:64731"/>
        <dbReference type="EC" id="3.5.1.88"/>
    </reaction>
</comment>
<comment type="function">
    <text evidence="6">Removes the formyl group from the N-terminal Met of newly synthesized proteins. Requires at least a dipeptide for an efficient rate of reaction. N-terminal L-methionine is a prerequisite for activity but the enzyme has broad specificity at other positions.</text>
</comment>
<evidence type="ECO:0000256" key="4">
    <source>
        <dbReference type="ARBA" id="ARBA00022917"/>
    </source>
</evidence>
<keyword evidence="3 6" id="KW-0378">Hydrolase</keyword>
<dbReference type="InterPro" id="IPR036821">
    <property type="entry name" value="Peptide_deformylase_sf"/>
</dbReference>
<dbReference type="GO" id="GO:0006412">
    <property type="term" value="P:translation"/>
    <property type="evidence" value="ECO:0007669"/>
    <property type="project" value="UniProtKB-UniRule"/>
</dbReference>
<gene>
    <name evidence="6" type="primary">def</name>
    <name evidence="7" type="ORF">CDEE_0078</name>
</gene>
<keyword evidence="4 6" id="KW-0648">Protein biosynthesis</keyword>
<dbReference type="GO" id="GO:0042586">
    <property type="term" value="F:peptide deformylase activity"/>
    <property type="evidence" value="ECO:0007669"/>
    <property type="project" value="UniProtKB-UniRule"/>
</dbReference>
<dbReference type="CDD" id="cd00487">
    <property type="entry name" value="Pep_deformylase"/>
    <property type="match status" value="1"/>
</dbReference>
<dbReference type="PRINTS" id="PR01576">
    <property type="entry name" value="PDEFORMYLASE"/>
</dbReference>
<dbReference type="EMBL" id="CP003804">
    <property type="protein sequence ID" value="AGF47924.1"/>
    <property type="molecule type" value="Genomic_DNA"/>
</dbReference>
<sequence>MILLPILKYPDERLRIVADQITCFNEQIAKIVEDMAYTMYHSNGIGLAATQVDIHKRIIVIDISEERNNLMVLINPEIVTFSDTKELSEEGCLSVFDTYEKVQRFCSITCKAYDQYGVAKTIDAYGLLSRCIQHEIDHLNGRIFIDYLSSLKRDRISSRIKKLNKLKK</sequence>
<evidence type="ECO:0000313" key="8">
    <source>
        <dbReference type="Proteomes" id="UP000011686"/>
    </source>
</evidence>
<evidence type="ECO:0000256" key="1">
    <source>
        <dbReference type="ARBA" id="ARBA00010759"/>
    </source>
</evidence>
<keyword evidence="5 6" id="KW-0408">Iron</keyword>
<keyword evidence="2 6" id="KW-0479">Metal-binding</keyword>
<evidence type="ECO:0000256" key="3">
    <source>
        <dbReference type="ARBA" id="ARBA00022801"/>
    </source>
</evidence>
<feature type="active site" evidence="6">
    <location>
        <position position="135"/>
    </location>
</feature>
<feature type="binding site" evidence="6">
    <location>
        <position position="134"/>
    </location>
    <ligand>
        <name>Fe cation</name>
        <dbReference type="ChEBI" id="CHEBI:24875"/>
    </ligand>
</feature>
<reference evidence="7 8" key="1">
    <citation type="journal article" date="2013" name="Genome Biol. Evol.">
        <title>Genome evolution and phylogenomic analysis of candidatus kinetoplastibacterium, the betaproteobacterial endosymbionts of strigomonas and angomonas.</title>
        <authorList>
            <person name="Alves J.M."/>
            <person name="Serrano M.G."/>
            <person name="Maia da Silva F."/>
            <person name="Voegtly L.J."/>
            <person name="Matveyev A.V."/>
            <person name="Teixeira M.M."/>
            <person name="Camargo E.P."/>
            <person name="Buck G.A."/>
        </authorList>
    </citation>
    <scope>NUCLEOTIDE SEQUENCE [LARGE SCALE GENOMIC DNA]</scope>
    <source>
        <strain evidence="7 8">TCC036E</strain>
    </source>
</reference>
<dbReference type="SUPFAM" id="SSF56420">
    <property type="entry name" value="Peptide deformylase"/>
    <property type="match status" value="1"/>
</dbReference>
<feature type="binding site" evidence="6">
    <location>
        <position position="138"/>
    </location>
    <ligand>
        <name>Fe cation</name>
        <dbReference type="ChEBI" id="CHEBI:24875"/>
    </ligand>
</feature>
<dbReference type="PIRSF" id="PIRSF004749">
    <property type="entry name" value="Pep_def"/>
    <property type="match status" value="1"/>
</dbReference>
<dbReference type="Pfam" id="PF01327">
    <property type="entry name" value="Pep_deformylase"/>
    <property type="match status" value="1"/>
</dbReference>
<accession>M1LXI8</accession>
<dbReference type="RefSeq" id="WP_015389179.1">
    <property type="nucleotide sequence ID" value="NC_020283.1"/>
</dbReference>
<proteinExistence type="inferred from homology"/>
<dbReference type="AlphaFoldDB" id="M1LXI8"/>
<dbReference type="PANTHER" id="PTHR10458:SF21">
    <property type="entry name" value="PEPTIDE DEFORMYLASE"/>
    <property type="match status" value="1"/>
</dbReference>
<comment type="similarity">
    <text evidence="1 6">Belongs to the polypeptide deformylase family.</text>
</comment>
<protein>
    <recommendedName>
        <fullName evidence="6">Peptide deformylase</fullName>
        <shortName evidence="6">PDF</shortName>
        <ecNumber evidence="6">3.5.1.88</ecNumber>
    </recommendedName>
    <alternativeName>
        <fullName evidence="6">Polypeptide deformylase</fullName>
    </alternativeName>
</protein>
<dbReference type="KEGG" id="kct:CDEE_0078"/>
<evidence type="ECO:0000313" key="7">
    <source>
        <dbReference type="EMBL" id="AGF47924.1"/>
    </source>
</evidence>
<dbReference type="HAMAP" id="MF_00163">
    <property type="entry name" value="Pep_deformylase"/>
    <property type="match status" value="1"/>
</dbReference>
<dbReference type="STRING" id="1208918.CDEE_0078"/>